<protein>
    <submittedName>
        <fullName evidence="1">Uncharacterized protein</fullName>
    </submittedName>
</protein>
<keyword evidence="2" id="KW-1185">Reference proteome</keyword>
<reference evidence="1 2" key="1">
    <citation type="submission" date="2023-03" db="EMBL/GenBank/DDBJ databases">
        <title>Roseibium porphyridii sp. nov. and Roseibium rhodosorbium sp. nov. isolated from marine algae, Porphyridium cruentum and Rhodosorus marinus, respectively.</title>
        <authorList>
            <person name="Lee M.W."/>
            <person name="Choi B.J."/>
            <person name="Lee J.K."/>
            <person name="Choi D.G."/>
            <person name="Baek J.H."/>
            <person name="Bayburt H."/>
            <person name="Kim J.M."/>
            <person name="Han D.M."/>
            <person name="Kim K.H."/>
            <person name="Jeon C.O."/>
        </authorList>
    </citation>
    <scope>NUCLEOTIDE SEQUENCE [LARGE SCALE GENOMIC DNA]</scope>
    <source>
        <strain evidence="1 2">KMA01</strain>
    </source>
</reference>
<dbReference type="RefSeq" id="WP_173005925.1">
    <property type="nucleotide sequence ID" value="NZ_CP120863.1"/>
</dbReference>
<gene>
    <name evidence="1" type="ORF">K1718_08235</name>
</gene>
<accession>A0ABY8F761</accession>
<organism evidence="1 2">
    <name type="scientific">Roseibium porphyridii</name>
    <dbReference type="NCBI Taxonomy" id="2866279"/>
    <lineage>
        <taxon>Bacteria</taxon>
        <taxon>Pseudomonadati</taxon>
        <taxon>Pseudomonadota</taxon>
        <taxon>Alphaproteobacteria</taxon>
        <taxon>Hyphomicrobiales</taxon>
        <taxon>Stappiaceae</taxon>
        <taxon>Roseibium</taxon>
    </lineage>
</organism>
<dbReference type="Proteomes" id="UP001209803">
    <property type="component" value="Chromosome"/>
</dbReference>
<name>A0ABY8F761_9HYPH</name>
<evidence type="ECO:0000313" key="2">
    <source>
        <dbReference type="Proteomes" id="UP001209803"/>
    </source>
</evidence>
<dbReference type="EMBL" id="CP120863">
    <property type="protein sequence ID" value="WFE91333.1"/>
    <property type="molecule type" value="Genomic_DNA"/>
</dbReference>
<sequence length="49" mass="5600">MKRCRRVLPIFGRLSAVTSFSRTLNMRNPKIVQDLTRAGDPNLALTRNN</sequence>
<evidence type="ECO:0000313" key="1">
    <source>
        <dbReference type="EMBL" id="WFE91333.1"/>
    </source>
</evidence>
<proteinExistence type="predicted"/>